<sequence length="238" mass="26109">MGHAFEGVNEVELDGVTPEQVWEAIATGPGIDSWFMGANDVEPGAAVRQAFGGYQPAHPITAWEPGKHLAYGGEKEPDGRFVAYEFLVEGRERGSTVLRMVASGFLPGDDWENEFEAMTAGGEMFWQTLVTYLRHFAGRTARPLTAFGPPVADWPALWSKLGRELGLDHAPNTGDHVTLDGEPGVVYFANAQTVGVRTADAMYRFFQGMPGVVIAMHHVFGDDHRDERTWSTWLGDLA</sequence>
<protein>
    <submittedName>
        <fullName evidence="3">Uncharacterized protein YndB with AHSA1/START domain</fullName>
    </submittedName>
</protein>
<evidence type="ECO:0000313" key="4">
    <source>
        <dbReference type="Proteomes" id="UP000241118"/>
    </source>
</evidence>
<evidence type="ECO:0000313" key="3">
    <source>
        <dbReference type="EMBL" id="PSL54105.1"/>
    </source>
</evidence>
<feature type="domain" description="Activator of Hsp90 ATPase homologue 1/2-like C-terminal" evidence="2">
    <location>
        <begin position="16"/>
        <end position="133"/>
    </location>
</feature>
<dbReference type="SUPFAM" id="SSF55961">
    <property type="entry name" value="Bet v1-like"/>
    <property type="match status" value="1"/>
</dbReference>
<gene>
    <name evidence="3" type="ORF">B0I31_107159</name>
</gene>
<accession>A0A2P8I6M9</accession>
<dbReference type="InterPro" id="IPR013538">
    <property type="entry name" value="ASHA1/2-like_C"/>
</dbReference>
<evidence type="ECO:0000259" key="2">
    <source>
        <dbReference type="Pfam" id="PF08327"/>
    </source>
</evidence>
<dbReference type="OrthoDB" id="8417725at2"/>
<name>A0A2P8I6M9_SACCR</name>
<dbReference type="InterPro" id="IPR023393">
    <property type="entry name" value="START-like_dom_sf"/>
</dbReference>
<evidence type="ECO:0000256" key="1">
    <source>
        <dbReference type="ARBA" id="ARBA00006817"/>
    </source>
</evidence>
<dbReference type="EMBL" id="PYAX01000007">
    <property type="protein sequence ID" value="PSL54105.1"/>
    <property type="molecule type" value="Genomic_DNA"/>
</dbReference>
<comment type="similarity">
    <text evidence="1">Belongs to the AHA1 family.</text>
</comment>
<dbReference type="CDD" id="cd07814">
    <property type="entry name" value="SRPBCC_CalC_Aha1-like"/>
    <property type="match status" value="1"/>
</dbReference>
<proteinExistence type="inferred from homology"/>
<reference evidence="3 4" key="1">
    <citation type="submission" date="2018-03" db="EMBL/GenBank/DDBJ databases">
        <title>Genomic Encyclopedia of Type Strains, Phase III (KMG-III): the genomes of soil and plant-associated and newly described type strains.</title>
        <authorList>
            <person name="Whitman W."/>
        </authorList>
    </citation>
    <scope>NUCLEOTIDE SEQUENCE [LARGE SCALE GENOMIC DNA]</scope>
    <source>
        <strain evidence="3 4">CGMCC 4.7097</strain>
    </source>
</reference>
<dbReference type="Pfam" id="PF08327">
    <property type="entry name" value="AHSA1"/>
    <property type="match status" value="1"/>
</dbReference>
<dbReference type="Proteomes" id="UP000241118">
    <property type="component" value="Unassembled WGS sequence"/>
</dbReference>
<dbReference type="Gene3D" id="3.30.530.20">
    <property type="match status" value="1"/>
</dbReference>
<comment type="caution">
    <text evidence="3">The sequence shown here is derived from an EMBL/GenBank/DDBJ whole genome shotgun (WGS) entry which is preliminary data.</text>
</comment>
<keyword evidence="4" id="KW-1185">Reference proteome</keyword>
<organism evidence="3 4">
    <name type="scientific">Saccharothrix carnea</name>
    <dbReference type="NCBI Taxonomy" id="1280637"/>
    <lineage>
        <taxon>Bacteria</taxon>
        <taxon>Bacillati</taxon>
        <taxon>Actinomycetota</taxon>
        <taxon>Actinomycetes</taxon>
        <taxon>Pseudonocardiales</taxon>
        <taxon>Pseudonocardiaceae</taxon>
        <taxon>Saccharothrix</taxon>
    </lineage>
</organism>
<dbReference type="AlphaFoldDB" id="A0A2P8I6M9"/>
<dbReference type="RefSeq" id="WP_106617222.1">
    <property type="nucleotide sequence ID" value="NZ_PYAX01000007.1"/>
</dbReference>